<proteinExistence type="predicted"/>
<reference evidence="1" key="1">
    <citation type="submission" date="2019-08" db="EMBL/GenBank/DDBJ databases">
        <authorList>
            <person name="Kucharzyk K."/>
            <person name="Murdoch R.W."/>
            <person name="Higgins S."/>
            <person name="Loffler F."/>
        </authorList>
    </citation>
    <scope>NUCLEOTIDE SEQUENCE</scope>
</reference>
<sequence length="107" mass="12133">MKIVGIHRVRRGLRDRSFHAAGAELHDRAAAREMPAFDKIASQAPGVFLIVEKAKFLHTRGGMSGCFLRGLPHQLPLKFNPRMIAPRKQVKRLFFRSPAFRFAEQPA</sequence>
<protein>
    <submittedName>
        <fullName evidence="1">Uncharacterized protein</fullName>
    </submittedName>
</protein>
<name>A0A645GXA6_9ZZZZ</name>
<comment type="caution">
    <text evidence="1">The sequence shown here is derived from an EMBL/GenBank/DDBJ whole genome shotgun (WGS) entry which is preliminary data.</text>
</comment>
<accession>A0A645GXA6</accession>
<gene>
    <name evidence="1" type="ORF">SDC9_175724</name>
</gene>
<organism evidence="1">
    <name type="scientific">bioreactor metagenome</name>
    <dbReference type="NCBI Taxonomy" id="1076179"/>
    <lineage>
        <taxon>unclassified sequences</taxon>
        <taxon>metagenomes</taxon>
        <taxon>ecological metagenomes</taxon>
    </lineage>
</organism>
<evidence type="ECO:0000313" key="1">
    <source>
        <dbReference type="EMBL" id="MPN28283.1"/>
    </source>
</evidence>
<dbReference type="EMBL" id="VSSQ01078517">
    <property type="protein sequence ID" value="MPN28283.1"/>
    <property type="molecule type" value="Genomic_DNA"/>
</dbReference>
<dbReference type="AlphaFoldDB" id="A0A645GXA6"/>